<dbReference type="AlphaFoldDB" id="A0A2K5CQ32"/>
<keyword evidence="4" id="KW-1185">Reference proteome</keyword>
<dbReference type="InterPro" id="IPR013106">
    <property type="entry name" value="Ig_V-set"/>
</dbReference>
<dbReference type="PANTHER" id="PTHR23267">
    <property type="entry name" value="IMMUNOGLOBULIN LIGHT CHAIN"/>
    <property type="match status" value="1"/>
</dbReference>
<dbReference type="Proteomes" id="UP000233020">
    <property type="component" value="Unplaced"/>
</dbReference>
<sequence length="97" mass="9911">QSEPSLSGSPGGMVTLTCGLSSGSVSISHYPSWYQQTPGQAPHLLICSPNTCHSGIPGHPSGSILGNKVDLHHGGSVDGDSDHYCVLHMGSSNSTVI</sequence>
<dbReference type="Gene3D" id="2.60.40.10">
    <property type="entry name" value="Immunoglobulins"/>
    <property type="match status" value="1"/>
</dbReference>
<keyword evidence="1" id="KW-0393">Immunoglobulin domain</keyword>
<evidence type="ECO:0000256" key="1">
    <source>
        <dbReference type="ARBA" id="ARBA00023319"/>
    </source>
</evidence>
<dbReference type="SUPFAM" id="SSF48726">
    <property type="entry name" value="Immunoglobulin"/>
    <property type="match status" value="1"/>
</dbReference>
<dbReference type="InterPro" id="IPR050150">
    <property type="entry name" value="IgV_Light_Chain"/>
</dbReference>
<dbReference type="InterPro" id="IPR036179">
    <property type="entry name" value="Ig-like_dom_sf"/>
</dbReference>
<accession>A0A2K5CQ32</accession>
<proteinExistence type="predicted"/>
<evidence type="ECO:0000313" key="3">
    <source>
        <dbReference type="Ensembl" id="ENSANAP00000010809.1"/>
    </source>
</evidence>
<dbReference type="GeneTree" id="ENSGT00940000156298"/>
<reference evidence="3" key="2">
    <citation type="submission" date="2025-09" db="UniProtKB">
        <authorList>
            <consortium name="Ensembl"/>
        </authorList>
    </citation>
    <scope>IDENTIFICATION</scope>
</reference>
<dbReference type="Pfam" id="PF07686">
    <property type="entry name" value="V-set"/>
    <property type="match status" value="1"/>
</dbReference>
<reference evidence="3" key="1">
    <citation type="submission" date="2025-08" db="UniProtKB">
        <authorList>
            <consortium name="Ensembl"/>
        </authorList>
    </citation>
    <scope>IDENTIFICATION</scope>
</reference>
<dbReference type="OMA" id="YNTKNRP"/>
<name>A0A2K5CQ32_AOTNA</name>
<evidence type="ECO:0000259" key="2">
    <source>
        <dbReference type="Pfam" id="PF07686"/>
    </source>
</evidence>
<organism evidence="3 4">
    <name type="scientific">Aotus nancymaae</name>
    <name type="common">Ma's night monkey</name>
    <dbReference type="NCBI Taxonomy" id="37293"/>
    <lineage>
        <taxon>Eukaryota</taxon>
        <taxon>Metazoa</taxon>
        <taxon>Chordata</taxon>
        <taxon>Craniata</taxon>
        <taxon>Vertebrata</taxon>
        <taxon>Euteleostomi</taxon>
        <taxon>Mammalia</taxon>
        <taxon>Eutheria</taxon>
        <taxon>Euarchontoglires</taxon>
        <taxon>Primates</taxon>
        <taxon>Haplorrhini</taxon>
        <taxon>Platyrrhini</taxon>
        <taxon>Aotidae</taxon>
        <taxon>Aotus</taxon>
    </lineage>
</organism>
<feature type="domain" description="Immunoglobulin V-set" evidence="2">
    <location>
        <begin position="1"/>
        <end position="48"/>
    </location>
</feature>
<dbReference type="Ensembl" id="ENSANAT00000028612.1">
    <property type="protein sequence ID" value="ENSANAP00000010809.1"/>
    <property type="gene ID" value="ENSANAG00000023377.1"/>
</dbReference>
<dbReference type="InterPro" id="IPR013783">
    <property type="entry name" value="Ig-like_fold"/>
</dbReference>
<protein>
    <recommendedName>
        <fullName evidence="2">Immunoglobulin V-set domain-containing protein</fullName>
    </recommendedName>
</protein>
<evidence type="ECO:0000313" key="4">
    <source>
        <dbReference type="Proteomes" id="UP000233020"/>
    </source>
</evidence>